<reference evidence="5 6" key="1">
    <citation type="submission" date="2018-10" db="EMBL/GenBank/DDBJ databases">
        <title>Isolation from soil.</title>
        <authorList>
            <person name="Hu J."/>
        </authorList>
    </citation>
    <scope>NUCLEOTIDE SEQUENCE [LARGE SCALE GENOMIC DNA]</scope>
    <source>
        <strain evidence="5 6">NEAU-Ht49</strain>
    </source>
</reference>
<name>A0A3M2M7A0_9ACTN</name>
<keyword evidence="1" id="KW-0134">Cell wall</keyword>
<dbReference type="PROSITE" id="PS51884">
    <property type="entry name" value="CHAPLIN"/>
    <property type="match status" value="1"/>
</dbReference>
<feature type="domain" description="Chaplin" evidence="4">
    <location>
        <begin position="59"/>
        <end position="99"/>
    </location>
</feature>
<dbReference type="GO" id="GO:0007155">
    <property type="term" value="P:cell adhesion"/>
    <property type="evidence" value="ECO:0007669"/>
    <property type="project" value="UniProtKB-KW"/>
</dbReference>
<evidence type="ECO:0000259" key="4">
    <source>
        <dbReference type="PROSITE" id="PS51884"/>
    </source>
</evidence>
<evidence type="ECO:0000313" key="6">
    <source>
        <dbReference type="Proteomes" id="UP000282674"/>
    </source>
</evidence>
<dbReference type="EMBL" id="RFFG01000014">
    <property type="protein sequence ID" value="RMI45349.1"/>
    <property type="molecule type" value="Genomic_DNA"/>
</dbReference>
<gene>
    <name evidence="5" type="ORF">EBO15_10530</name>
</gene>
<evidence type="ECO:0000256" key="2">
    <source>
        <dbReference type="ARBA" id="ARBA00022889"/>
    </source>
</evidence>
<evidence type="ECO:0000256" key="3">
    <source>
        <dbReference type="ARBA" id="ARBA00023087"/>
    </source>
</evidence>
<keyword evidence="3" id="KW-0034">Amyloid</keyword>
<evidence type="ECO:0000256" key="1">
    <source>
        <dbReference type="ARBA" id="ARBA00022512"/>
    </source>
</evidence>
<sequence>MSVTGWRGGAVVLVGPPRRPHVREVLVLKKLALTGALSAVVTGSVLAAPANADIHTNGSGGVLSGNQIIAPISIPIDLCGNAVGVLGTASGGCKGGAAVGNAIG</sequence>
<protein>
    <submittedName>
        <fullName evidence="5">Chaplin</fullName>
    </submittedName>
</protein>
<dbReference type="AlphaFoldDB" id="A0A3M2M7A0"/>
<comment type="caution">
    <text evidence="5">The sequence shown here is derived from an EMBL/GenBank/DDBJ whole genome shotgun (WGS) entry which is preliminary data.</text>
</comment>
<dbReference type="Proteomes" id="UP000282674">
    <property type="component" value="Unassembled WGS sequence"/>
</dbReference>
<accession>A0A3M2M7A0</accession>
<organism evidence="5 6">
    <name type="scientific">Actinomadura harenae</name>
    <dbReference type="NCBI Taxonomy" id="2483351"/>
    <lineage>
        <taxon>Bacteria</taxon>
        <taxon>Bacillati</taxon>
        <taxon>Actinomycetota</taxon>
        <taxon>Actinomycetes</taxon>
        <taxon>Streptosporangiales</taxon>
        <taxon>Thermomonosporaceae</taxon>
        <taxon>Actinomadura</taxon>
    </lineage>
</organism>
<proteinExistence type="predicted"/>
<evidence type="ECO:0000313" key="5">
    <source>
        <dbReference type="EMBL" id="RMI45349.1"/>
    </source>
</evidence>
<dbReference type="InterPro" id="IPR005528">
    <property type="entry name" value="ChpA-H"/>
</dbReference>
<keyword evidence="6" id="KW-1185">Reference proteome</keyword>
<dbReference type="Pfam" id="PF03777">
    <property type="entry name" value="ChpA-C"/>
    <property type="match status" value="1"/>
</dbReference>
<keyword evidence="2" id="KW-0130">Cell adhesion</keyword>
<keyword evidence="1" id="KW-0964">Secreted</keyword>